<dbReference type="KEGG" id="kbi:30205263"/>
<dbReference type="Pfam" id="PF04577">
    <property type="entry name" value="Glyco_transf_61"/>
    <property type="match status" value="1"/>
</dbReference>
<dbReference type="RefSeq" id="XP_019050432.2">
    <property type="nucleotide sequence ID" value="XM_019187554.2"/>
</dbReference>
<dbReference type="EMBL" id="CP144541">
    <property type="protein sequence ID" value="WVW80200.1"/>
    <property type="molecule type" value="Genomic_DNA"/>
</dbReference>
<accession>A0AAJ8K3J5</accession>
<protein>
    <recommendedName>
        <fullName evidence="5">Glycosyltransferase 61 catalytic domain-containing protein</fullName>
    </recommendedName>
</protein>
<evidence type="ECO:0000313" key="6">
    <source>
        <dbReference type="EMBL" id="WVW80200.1"/>
    </source>
</evidence>
<dbReference type="InterPro" id="IPR007657">
    <property type="entry name" value="Glycosyltransferase_61"/>
</dbReference>
<dbReference type="AlphaFoldDB" id="A0AAJ8K3J5"/>
<evidence type="ECO:0000259" key="5">
    <source>
        <dbReference type="Pfam" id="PF04577"/>
    </source>
</evidence>
<gene>
    <name evidence="6" type="ORF">I302_102177</name>
</gene>
<dbReference type="PANTHER" id="PTHR20961">
    <property type="entry name" value="GLYCOSYLTRANSFERASE"/>
    <property type="match status" value="1"/>
</dbReference>
<dbReference type="InterPro" id="IPR049625">
    <property type="entry name" value="Glyco_transf_61_cat"/>
</dbReference>
<dbReference type="Proteomes" id="UP000092730">
    <property type="component" value="Chromosome 1"/>
</dbReference>
<dbReference type="GeneID" id="30205263"/>
<keyword evidence="2" id="KW-0808">Transferase</keyword>
<feature type="domain" description="Glycosyltransferase 61 catalytic" evidence="5">
    <location>
        <begin position="270"/>
        <end position="470"/>
    </location>
</feature>
<evidence type="ECO:0000256" key="2">
    <source>
        <dbReference type="ARBA" id="ARBA00022679"/>
    </source>
</evidence>
<reference evidence="6" key="1">
    <citation type="submission" date="2013-07" db="EMBL/GenBank/DDBJ databases">
        <authorList>
            <consortium name="The Broad Institute Genome Sequencing Platform"/>
            <person name="Cuomo C."/>
            <person name="Litvintseva A."/>
            <person name="Chen Y."/>
            <person name="Heitman J."/>
            <person name="Sun S."/>
            <person name="Springer D."/>
            <person name="Dromer F."/>
            <person name="Young S.K."/>
            <person name="Zeng Q."/>
            <person name="Gargeya S."/>
            <person name="Fitzgerald M."/>
            <person name="Abouelleil A."/>
            <person name="Alvarado L."/>
            <person name="Berlin A.M."/>
            <person name="Chapman S.B."/>
            <person name="Dewar J."/>
            <person name="Goldberg J."/>
            <person name="Griggs A."/>
            <person name="Gujja S."/>
            <person name="Hansen M."/>
            <person name="Howarth C."/>
            <person name="Imamovic A."/>
            <person name="Larimer J."/>
            <person name="McCowan C."/>
            <person name="Murphy C."/>
            <person name="Pearson M."/>
            <person name="Priest M."/>
            <person name="Roberts A."/>
            <person name="Saif S."/>
            <person name="Shea T."/>
            <person name="Sykes S."/>
            <person name="Wortman J."/>
            <person name="Nusbaum C."/>
            <person name="Birren B."/>
        </authorList>
    </citation>
    <scope>NUCLEOTIDE SEQUENCE</scope>
    <source>
        <strain evidence="6">CBS 10118</strain>
    </source>
</reference>
<keyword evidence="7" id="KW-1185">Reference proteome</keyword>
<evidence type="ECO:0000256" key="1">
    <source>
        <dbReference type="ARBA" id="ARBA00022676"/>
    </source>
</evidence>
<feature type="transmembrane region" description="Helical" evidence="4">
    <location>
        <begin position="26"/>
        <end position="44"/>
    </location>
</feature>
<dbReference type="GO" id="GO:0016757">
    <property type="term" value="F:glycosyltransferase activity"/>
    <property type="evidence" value="ECO:0007669"/>
    <property type="project" value="UniProtKB-KW"/>
</dbReference>
<keyword evidence="1" id="KW-0328">Glycosyltransferase</keyword>
<proteinExistence type="predicted"/>
<keyword evidence="4" id="KW-1133">Transmembrane helix</keyword>
<name>A0AAJ8K3J5_9TREE</name>
<sequence length="550" mass="63502">MYKFHHPYQYLGDLDSYRRKRIPRNIIWGILLFLGLSTLFYFGGADHLFQDTKDESLHLNLEIKYESSSSGQAETRCHGQGGIVGGLPGFYVFDRIWYKSGEFYIFTDQPDQITLPPLDAISIGKNPVNVRPLSESPSFDNDGPDAKGIMRCYHDETIWMNVDVPTYSPPTTTDEDENGNLDRRVIPRSLNKRFNWEFHHYHFLAESLLGGIASLDLVRAGNNIALLPLGSREDKKQEKDQYRQVNNVERYSAYRMDQEIYDRQWLFIPWEEDWRDAYGLNEPIVKGLFDHRFVDAQRWNETTDHGDWVGFERVVIIDRWSSHLYNTLANQWNKMALDVFSLLPSIPPPDPSSSKGVESIFSPYRDRFLGYMNIQSLHRHKTGTALHEIPKIVYVDRQSSSRRLLNGTHDDLLDVLDGLDHRGKAKIQVGRLEEMSYGDQIRLFADADIIIGVHGNGLTHQVWMAPGGIIIEIFPPGVFLRDYQLIAQVVGHEHIAILDSQIYTKQEWENEPGKLLASRPDEANDRNITLSKDFIEDLLYLKLTNYQVVL</sequence>
<evidence type="ECO:0000256" key="4">
    <source>
        <dbReference type="SAM" id="Phobius"/>
    </source>
</evidence>
<evidence type="ECO:0000256" key="3">
    <source>
        <dbReference type="ARBA" id="ARBA00023180"/>
    </source>
</evidence>
<evidence type="ECO:0000313" key="7">
    <source>
        <dbReference type="Proteomes" id="UP000092730"/>
    </source>
</evidence>
<keyword evidence="4" id="KW-0812">Transmembrane</keyword>
<organism evidence="6 7">
    <name type="scientific">Kwoniella bestiolae CBS 10118</name>
    <dbReference type="NCBI Taxonomy" id="1296100"/>
    <lineage>
        <taxon>Eukaryota</taxon>
        <taxon>Fungi</taxon>
        <taxon>Dikarya</taxon>
        <taxon>Basidiomycota</taxon>
        <taxon>Agaricomycotina</taxon>
        <taxon>Tremellomycetes</taxon>
        <taxon>Tremellales</taxon>
        <taxon>Cryptococcaceae</taxon>
        <taxon>Kwoniella</taxon>
    </lineage>
</organism>
<keyword evidence="4" id="KW-0472">Membrane</keyword>
<keyword evidence="3" id="KW-0325">Glycoprotein</keyword>
<reference evidence="6" key="2">
    <citation type="submission" date="2024-02" db="EMBL/GenBank/DDBJ databases">
        <title>Comparative genomics of Cryptococcus and Kwoniella reveals pathogenesis evolution and contrasting modes of karyotype evolution via chromosome fusion or intercentromeric recombination.</title>
        <authorList>
            <person name="Coelho M.A."/>
            <person name="David-Palma M."/>
            <person name="Shea T."/>
            <person name="Bowers K."/>
            <person name="McGinley-Smith S."/>
            <person name="Mohammad A.W."/>
            <person name="Gnirke A."/>
            <person name="Yurkov A.M."/>
            <person name="Nowrousian M."/>
            <person name="Sun S."/>
            <person name="Cuomo C.A."/>
            <person name="Heitman J."/>
        </authorList>
    </citation>
    <scope>NUCLEOTIDE SEQUENCE</scope>
    <source>
        <strain evidence="6">CBS 10118</strain>
    </source>
</reference>